<keyword evidence="8" id="KW-0812">Transmembrane</keyword>
<dbReference type="SMART" id="SM00388">
    <property type="entry name" value="HisKA"/>
    <property type="match status" value="1"/>
</dbReference>
<dbReference type="InterPro" id="IPR003594">
    <property type="entry name" value="HATPase_dom"/>
</dbReference>
<sequence length="407" mass="45690">MITRLRQRFIFLAIAATLLVLTVLIGSINVINYVNVIRQADTTLAYLAENNGNFSEEFSGKKDGFPGGGSPELPFESRYFTVQLDTEGNVQAVDVRRIHAVDEESAKVYGRTAGKKTGEKGFQDHYRFLKVDKEEGTFLIFLDCWRDLERTRSFLFASVGVSLLGWLAVWGLVAAFSGRIVRPVAESHEKQKRFITDAGHEIKTPLAIIEADAAVLEMQQGENEWLSDIQLQTRRLAGLTEDLIYLARMEEEGRKREWIEFPVSEVAQEVGQSFSALAKVQGKELQLEIEEGILWKGEEKKISQLFTILLDNALKYSPEGGKVSFTLKKEQRVLCLEVWNQSDSISREDLPYLFDRFYRSDPSRNSATGGHGIGLSIALAIVKAHKGKIHATSADGKSLRMTARLPE</sequence>
<dbReference type="PRINTS" id="PR00344">
    <property type="entry name" value="BCTRLSENSOR"/>
</dbReference>
<evidence type="ECO:0000256" key="4">
    <source>
        <dbReference type="ARBA" id="ARBA00022553"/>
    </source>
</evidence>
<dbReference type="PANTHER" id="PTHR45453">
    <property type="entry name" value="PHOSPHATE REGULON SENSOR PROTEIN PHOR"/>
    <property type="match status" value="1"/>
</dbReference>
<dbReference type="GO" id="GO:0004721">
    <property type="term" value="F:phosphoprotein phosphatase activity"/>
    <property type="evidence" value="ECO:0007669"/>
    <property type="project" value="TreeGrafter"/>
</dbReference>
<dbReference type="InterPro" id="IPR003661">
    <property type="entry name" value="HisK_dim/P_dom"/>
</dbReference>
<evidence type="ECO:0000259" key="9">
    <source>
        <dbReference type="PROSITE" id="PS50109"/>
    </source>
</evidence>
<accession>A0A6N7V2I0</accession>
<dbReference type="SUPFAM" id="SSF55874">
    <property type="entry name" value="ATPase domain of HSP90 chaperone/DNA topoisomerase II/histidine kinase"/>
    <property type="match status" value="1"/>
</dbReference>
<dbReference type="EMBL" id="VULY01000018">
    <property type="protein sequence ID" value="MSR94340.1"/>
    <property type="molecule type" value="Genomic_DNA"/>
</dbReference>
<dbReference type="Gene3D" id="3.30.565.10">
    <property type="entry name" value="Histidine kinase-like ATPase, C-terminal domain"/>
    <property type="match status" value="1"/>
</dbReference>
<comment type="caution">
    <text evidence="10">The sequence shown here is derived from an EMBL/GenBank/DDBJ whole genome shotgun (WGS) entry which is preliminary data.</text>
</comment>
<dbReference type="CDD" id="cd00082">
    <property type="entry name" value="HisKA"/>
    <property type="match status" value="1"/>
</dbReference>
<dbReference type="EC" id="2.7.13.3" evidence="3"/>
<dbReference type="InterPro" id="IPR005467">
    <property type="entry name" value="His_kinase_dom"/>
</dbReference>
<feature type="transmembrane region" description="Helical" evidence="8">
    <location>
        <begin position="154"/>
        <end position="176"/>
    </location>
</feature>
<dbReference type="Pfam" id="PF00512">
    <property type="entry name" value="HisKA"/>
    <property type="match status" value="1"/>
</dbReference>
<evidence type="ECO:0000256" key="7">
    <source>
        <dbReference type="ARBA" id="ARBA00023012"/>
    </source>
</evidence>
<reference evidence="10 11" key="1">
    <citation type="submission" date="2019-08" db="EMBL/GenBank/DDBJ databases">
        <title>In-depth cultivation of the pig gut microbiome towards novel bacterial diversity and tailored functional studies.</title>
        <authorList>
            <person name="Wylensek D."/>
            <person name="Hitch T.C.A."/>
            <person name="Clavel T."/>
        </authorList>
    </citation>
    <scope>NUCLEOTIDE SEQUENCE [LARGE SCALE GENOMIC DNA]</scope>
    <source>
        <strain evidence="10 11">68-1-5</strain>
    </source>
</reference>
<dbReference type="SMART" id="SM00387">
    <property type="entry name" value="HATPase_c"/>
    <property type="match status" value="1"/>
</dbReference>
<organism evidence="10 11">
    <name type="scientific">Suipraeoptans intestinalis</name>
    <dbReference type="NCBI Taxonomy" id="2606628"/>
    <lineage>
        <taxon>Bacteria</taxon>
        <taxon>Bacillati</taxon>
        <taxon>Bacillota</taxon>
        <taxon>Clostridia</taxon>
        <taxon>Lachnospirales</taxon>
        <taxon>Lachnospiraceae</taxon>
        <taxon>Suipraeoptans</taxon>
    </lineage>
</organism>
<proteinExistence type="predicted"/>
<dbReference type="SUPFAM" id="SSF47384">
    <property type="entry name" value="Homodimeric domain of signal transducing histidine kinase"/>
    <property type="match status" value="1"/>
</dbReference>
<name>A0A6N7V2I0_9FIRM</name>
<comment type="catalytic activity">
    <reaction evidence="1">
        <text>ATP + protein L-histidine = ADP + protein N-phospho-L-histidine.</text>
        <dbReference type="EC" id="2.7.13.3"/>
    </reaction>
</comment>
<gene>
    <name evidence="10" type="ORF">FYJ34_08735</name>
</gene>
<dbReference type="Pfam" id="PF02518">
    <property type="entry name" value="HATPase_c"/>
    <property type="match status" value="1"/>
</dbReference>
<keyword evidence="8" id="KW-0472">Membrane</keyword>
<comment type="subcellular location">
    <subcellularLocation>
        <location evidence="2">Membrane</location>
    </subcellularLocation>
</comment>
<dbReference type="InterPro" id="IPR036890">
    <property type="entry name" value="HATPase_C_sf"/>
</dbReference>
<keyword evidence="4" id="KW-0597">Phosphoprotein</keyword>
<dbReference type="InterPro" id="IPR036097">
    <property type="entry name" value="HisK_dim/P_sf"/>
</dbReference>
<evidence type="ECO:0000256" key="6">
    <source>
        <dbReference type="ARBA" id="ARBA00022777"/>
    </source>
</evidence>
<dbReference type="InterPro" id="IPR004358">
    <property type="entry name" value="Sig_transdc_His_kin-like_C"/>
</dbReference>
<dbReference type="Gene3D" id="1.10.287.130">
    <property type="match status" value="1"/>
</dbReference>
<evidence type="ECO:0000256" key="5">
    <source>
        <dbReference type="ARBA" id="ARBA00022679"/>
    </source>
</evidence>
<keyword evidence="8" id="KW-1133">Transmembrane helix</keyword>
<keyword evidence="7" id="KW-0902">Two-component regulatory system</keyword>
<evidence type="ECO:0000256" key="8">
    <source>
        <dbReference type="SAM" id="Phobius"/>
    </source>
</evidence>
<protein>
    <recommendedName>
        <fullName evidence="3">histidine kinase</fullName>
        <ecNumber evidence="3">2.7.13.3</ecNumber>
    </recommendedName>
</protein>
<dbReference type="AlphaFoldDB" id="A0A6N7V2I0"/>
<feature type="domain" description="Histidine kinase" evidence="9">
    <location>
        <begin position="197"/>
        <end position="407"/>
    </location>
</feature>
<dbReference type="PANTHER" id="PTHR45453:SF1">
    <property type="entry name" value="PHOSPHATE REGULON SENSOR PROTEIN PHOR"/>
    <property type="match status" value="1"/>
</dbReference>
<evidence type="ECO:0000313" key="10">
    <source>
        <dbReference type="EMBL" id="MSR94340.1"/>
    </source>
</evidence>
<evidence type="ECO:0000313" key="11">
    <source>
        <dbReference type="Proteomes" id="UP000434409"/>
    </source>
</evidence>
<dbReference type="InterPro" id="IPR050351">
    <property type="entry name" value="BphY/WalK/GraS-like"/>
</dbReference>
<dbReference type="GO" id="GO:0005886">
    <property type="term" value="C:plasma membrane"/>
    <property type="evidence" value="ECO:0007669"/>
    <property type="project" value="TreeGrafter"/>
</dbReference>
<dbReference type="Proteomes" id="UP000434409">
    <property type="component" value="Unassembled WGS sequence"/>
</dbReference>
<keyword evidence="6 10" id="KW-0418">Kinase</keyword>
<keyword evidence="5" id="KW-0808">Transferase</keyword>
<evidence type="ECO:0000256" key="2">
    <source>
        <dbReference type="ARBA" id="ARBA00004370"/>
    </source>
</evidence>
<keyword evidence="11" id="KW-1185">Reference proteome</keyword>
<dbReference type="RefSeq" id="WP_154477937.1">
    <property type="nucleotide sequence ID" value="NZ_VULY01000018.1"/>
</dbReference>
<evidence type="ECO:0000256" key="1">
    <source>
        <dbReference type="ARBA" id="ARBA00000085"/>
    </source>
</evidence>
<dbReference type="GO" id="GO:0000155">
    <property type="term" value="F:phosphorelay sensor kinase activity"/>
    <property type="evidence" value="ECO:0007669"/>
    <property type="project" value="InterPro"/>
</dbReference>
<evidence type="ECO:0000256" key="3">
    <source>
        <dbReference type="ARBA" id="ARBA00012438"/>
    </source>
</evidence>
<dbReference type="GO" id="GO:0016036">
    <property type="term" value="P:cellular response to phosphate starvation"/>
    <property type="evidence" value="ECO:0007669"/>
    <property type="project" value="TreeGrafter"/>
</dbReference>
<dbReference type="FunFam" id="3.30.565.10:FF:000006">
    <property type="entry name" value="Sensor histidine kinase WalK"/>
    <property type="match status" value="1"/>
</dbReference>
<dbReference type="PROSITE" id="PS50109">
    <property type="entry name" value="HIS_KIN"/>
    <property type="match status" value="1"/>
</dbReference>